<dbReference type="InterPro" id="IPR050281">
    <property type="entry name" value="Flavin_monoamine_oxidase"/>
</dbReference>
<dbReference type="InterPro" id="IPR001613">
    <property type="entry name" value="Flavin_amine_oxidase"/>
</dbReference>
<dbReference type="Gene3D" id="3.90.660.10">
    <property type="match status" value="1"/>
</dbReference>
<dbReference type="SUPFAM" id="SSF51905">
    <property type="entry name" value="FAD/NAD(P)-binding domain"/>
    <property type="match status" value="1"/>
</dbReference>
<keyword evidence="2" id="KW-0560">Oxidoreductase</keyword>
<dbReference type="InterPro" id="IPR002937">
    <property type="entry name" value="Amino_oxidase"/>
</dbReference>
<comment type="cofactor">
    <cofactor evidence="1">
        <name>FAD</name>
        <dbReference type="ChEBI" id="CHEBI:57692"/>
    </cofactor>
</comment>
<keyword evidence="5" id="KW-1185">Reference proteome</keyword>
<gene>
    <name evidence="4" type="ORF">MACH08_15220</name>
</gene>
<evidence type="ECO:0000256" key="2">
    <source>
        <dbReference type="ARBA" id="ARBA00023002"/>
    </source>
</evidence>
<evidence type="ECO:0000313" key="5">
    <source>
        <dbReference type="Proteomes" id="UP001275436"/>
    </source>
</evidence>
<dbReference type="RefSeq" id="WP_215064054.1">
    <property type="nucleotide sequence ID" value="NZ_BSKO01000001.1"/>
</dbReference>
<protein>
    <submittedName>
        <fullName evidence="4">Amine oxidase</fullName>
    </submittedName>
</protein>
<name>A0ABQ5TFT1_9BACI</name>
<dbReference type="Gene3D" id="1.10.405.10">
    <property type="entry name" value="Guanine Nucleotide Dissociation Inhibitor, domain 1"/>
    <property type="match status" value="1"/>
</dbReference>
<dbReference type="Pfam" id="PF01593">
    <property type="entry name" value="Amino_oxidase"/>
    <property type="match status" value="1"/>
</dbReference>
<dbReference type="Gene3D" id="3.50.50.60">
    <property type="entry name" value="FAD/NAD(P)-binding domain"/>
    <property type="match status" value="1"/>
</dbReference>
<dbReference type="SUPFAM" id="SSF54373">
    <property type="entry name" value="FAD-linked reductases, C-terminal domain"/>
    <property type="match status" value="1"/>
</dbReference>
<accession>A0ABQ5TFT1</accession>
<feature type="domain" description="Amine oxidase" evidence="3">
    <location>
        <begin position="39"/>
        <end position="481"/>
    </location>
</feature>
<dbReference type="PANTHER" id="PTHR10742:SF342">
    <property type="entry name" value="AMINE OXIDASE"/>
    <property type="match status" value="1"/>
</dbReference>
<dbReference type="InterPro" id="IPR036188">
    <property type="entry name" value="FAD/NAD-bd_sf"/>
</dbReference>
<evidence type="ECO:0000313" key="4">
    <source>
        <dbReference type="EMBL" id="GLO65738.1"/>
    </source>
</evidence>
<dbReference type="PANTHER" id="PTHR10742">
    <property type="entry name" value="FLAVIN MONOAMINE OXIDASE"/>
    <property type="match status" value="1"/>
</dbReference>
<dbReference type="EMBL" id="BSKO01000001">
    <property type="protein sequence ID" value="GLO65738.1"/>
    <property type="molecule type" value="Genomic_DNA"/>
</dbReference>
<reference evidence="4 5" key="1">
    <citation type="submission" date="2023-02" db="EMBL/GenBank/DDBJ databases">
        <title>Oceanobacillus kimchii IFOP_LL358 isolated form Alexandrium catenella lab strain.</title>
        <authorList>
            <person name="Gajardo G."/>
            <person name="Ueki S."/>
            <person name="Maruyama F."/>
        </authorList>
    </citation>
    <scope>NUCLEOTIDE SEQUENCE [LARGE SCALE GENOMIC DNA]</scope>
    <source>
        <strain evidence="4 5">IFOP_LL358</strain>
    </source>
</reference>
<comment type="caution">
    <text evidence="4">The sequence shown here is derived from an EMBL/GenBank/DDBJ whole genome shotgun (WGS) entry which is preliminary data.</text>
</comment>
<dbReference type="PRINTS" id="PR00757">
    <property type="entry name" value="AMINEOXDASEF"/>
</dbReference>
<organism evidence="4 5">
    <name type="scientific">Oceanobacillus kimchii</name>
    <dbReference type="NCBI Taxonomy" id="746691"/>
    <lineage>
        <taxon>Bacteria</taxon>
        <taxon>Bacillati</taxon>
        <taxon>Bacillota</taxon>
        <taxon>Bacilli</taxon>
        <taxon>Bacillales</taxon>
        <taxon>Bacillaceae</taxon>
        <taxon>Oceanobacillus</taxon>
    </lineage>
</organism>
<evidence type="ECO:0000259" key="3">
    <source>
        <dbReference type="Pfam" id="PF01593"/>
    </source>
</evidence>
<dbReference type="Proteomes" id="UP001275436">
    <property type="component" value="Unassembled WGS sequence"/>
</dbReference>
<evidence type="ECO:0000256" key="1">
    <source>
        <dbReference type="ARBA" id="ARBA00001974"/>
    </source>
</evidence>
<proteinExistence type="predicted"/>
<sequence>MNTREPTQLRYPEDYLQIINNGIEEKSTPKRIIIIGAGLAGLVAGHLLKDAGHDVVILEANKRIGGRVYTIREPLTKGNYLDVGAMRIPNYHRLVHAYIKKFALKLHPFINETPEDIILVNNIRTTREAYEANPDILNFPLPDHEKGKTADQLLQEAIDPFVELYTNSNEQGQRLLEEKYKGYSIGEFLQNNPLGPSLSPNAIRLIGIISGLEGFPQGSFVDVITDILEPLTVDNVHFDAINNGNDRLPYSISKQLEKNIKTEQRVIAIRQSSSHITVQTDKKQTYKGDFVINTSPFSVFQFIDVTPYESISFEKWQIIRQLLHIPSVKIGIEFKERFWEGLNMGNAISDLPSRFSYIPSYGKGMKGPAVLLASYSWGEDALLWTSTTPTLMVQMILRDLAQIYGNIVYKQFSRSVYFNWSLNPYSAGCFTLLTPLIGAAITEDIIKQPEGRIHFAGDHTSNFNGWIEGAIQSGIRAAMEVNQQE</sequence>